<name>A0A428Y327_KIBAR</name>
<feature type="transmembrane region" description="Helical" evidence="1">
    <location>
        <begin position="7"/>
        <end position="28"/>
    </location>
</feature>
<dbReference type="Proteomes" id="UP000287547">
    <property type="component" value="Unassembled WGS sequence"/>
</dbReference>
<feature type="transmembrane region" description="Helical" evidence="1">
    <location>
        <begin position="34"/>
        <end position="53"/>
    </location>
</feature>
<gene>
    <name evidence="2" type="ORF">DMH04_53190</name>
</gene>
<keyword evidence="1" id="KW-1133">Transmembrane helix</keyword>
<protein>
    <submittedName>
        <fullName evidence="2">Uncharacterized protein</fullName>
    </submittedName>
</protein>
<reference evidence="2 3" key="1">
    <citation type="submission" date="2018-05" db="EMBL/GenBank/DDBJ databases">
        <title>Evolution of GPA BGCs.</title>
        <authorList>
            <person name="Waglechner N."/>
            <person name="Wright G.D."/>
        </authorList>
    </citation>
    <scope>NUCLEOTIDE SEQUENCE [LARGE SCALE GENOMIC DNA]</scope>
    <source>
        <strain evidence="2 3">A82846</strain>
    </source>
</reference>
<evidence type="ECO:0000313" key="3">
    <source>
        <dbReference type="Proteomes" id="UP000287547"/>
    </source>
</evidence>
<evidence type="ECO:0000313" key="2">
    <source>
        <dbReference type="EMBL" id="RSM61993.1"/>
    </source>
</evidence>
<sequence>MSSGPHPLFGYASIALAAALFPALVPPTLPDLRVLVWVGSAAVAAGLGLIFALTTGRTPRRSLLAAG</sequence>
<keyword evidence="1" id="KW-0472">Membrane</keyword>
<dbReference type="EMBL" id="QHKI01000109">
    <property type="protein sequence ID" value="RSM61993.1"/>
    <property type="molecule type" value="Genomic_DNA"/>
</dbReference>
<proteinExistence type="predicted"/>
<organism evidence="2 3">
    <name type="scientific">Kibdelosporangium aridum</name>
    <dbReference type="NCBI Taxonomy" id="2030"/>
    <lineage>
        <taxon>Bacteria</taxon>
        <taxon>Bacillati</taxon>
        <taxon>Actinomycetota</taxon>
        <taxon>Actinomycetes</taxon>
        <taxon>Pseudonocardiales</taxon>
        <taxon>Pseudonocardiaceae</taxon>
        <taxon>Kibdelosporangium</taxon>
    </lineage>
</organism>
<evidence type="ECO:0000256" key="1">
    <source>
        <dbReference type="SAM" id="Phobius"/>
    </source>
</evidence>
<keyword evidence="1" id="KW-0812">Transmembrane</keyword>
<comment type="caution">
    <text evidence="2">The sequence shown here is derived from an EMBL/GenBank/DDBJ whole genome shotgun (WGS) entry which is preliminary data.</text>
</comment>
<dbReference type="RefSeq" id="WP_037275403.1">
    <property type="nucleotide sequence ID" value="NZ_QHKI01000109.1"/>
</dbReference>
<dbReference type="AlphaFoldDB" id="A0A428Y327"/>
<accession>A0A428Y327</accession>